<dbReference type="Proteomes" id="UP000530452">
    <property type="component" value="Unassembled WGS sequence"/>
</dbReference>
<evidence type="ECO:0000259" key="1">
    <source>
        <dbReference type="PROSITE" id="PS50943"/>
    </source>
</evidence>
<dbReference type="EMBL" id="AACJYH010000031">
    <property type="protein sequence ID" value="EAK8899145.1"/>
    <property type="molecule type" value="Genomic_DNA"/>
</dbReference>
<dbReference type="AlphaFoldDB" id="A0A5L9QQ48"/>
<dbReference type="Gene3D" id="1.10.260.40">
    <property type="entry name" value="lambda repressor-like DNA-binding domains"/>
    <property type="match status" value="1"/>
</dbReference>
<dbReference type="EMBL" id="AAAQQZ010000019">
    <property type="protein sequence ID" value="EAE1340377.1"/>
    <property type="molecule type" value="Genomic_DNA"/>
</dbReference>
<evidence type="ECO:0000313" key="7">
    <source>
        <dbReference type="EMBL" id="EAE4943542.1"/>
    </source>
</evidence>
<sequence length="67" mass="7640">MKFSYNPLWKLLIDRGLNKAQLRKMTDISSATLSKLNKGENVTTDILLRICEALDCDLSDIVEIVRD</sequence>
<dbReference type="Proteomes" id="UP000350032">
    <property type="component" value="Unassembled WGS sequence"/>
</dbReference>
<comment type="caution">
    <text evidence="4">The sequence shown here is derived from an EMBL/GenBank/DDBJ whole genome shotgun (WGS) entry which is preliminary data.</text>
</comment>
<evidence type="ECO:0000313" key="16">
    <source>
        <dbReference type="EMBL" id="EAK8898554.1"/>
    </source>
</evidence>
<dbReference type="EMBL" id="DABJAN010000006">
    <property type="protein sequence ID" value="HAJ9594507.1"/>
    <property type="molecule type" value="Genomic_DNA"/>
</dbReference>
<dbReference type="EMBL" id="AABFVG010000008">
    <property type="protein sequence ID" value="EAH2282793.1"/>
    <property type="molecule type" value="Genomic_DNA"/>
</dbReference>
<dbReference type="EMBL" id="AANDQG010000032">
    <property type="protein sequence ID" value="EDN9631003.1"/>
    <property type="molecule type" value="Genomic_DNA"/>
</dbReference>
<proteinExistence type="predicted"/>
<evidence type="ECO:0000313" key="15">
    <source>
        <dbReference type="EMBL" id="EAH3295964.1"/>
    </source>
</evidence>
<dbReference type="Proteomes" id="UP000458487">
    <property type="component" value="Unassembled WGS sequence"/>
</dbReference>
<evidence type="ECO:0000313" key="32">
    <source>
        <dbReference type="Proteomes" id="UP000546397"/>
    </source>
</evidence>
<evidence type="ECO:0000313" key="12">
    <source>
        <dbReference type="EMBL" id="EAH2282793.1"/>
    </source>
</evidence>
<dbReference type="Proteomes" id="UP000331186">
    <property type="component" value="Unassembled WGS sequence"/>
</dbReference>
<dbReference type="EMBL" id="AABFVG010000048">
    <property type="protein sequence ID" value="EAH2283600.1"/>
    <property type="molecule type" value="Genomic_DNA"/>
</dbReference>
<dbReference type="Pfam" id="PF13443">
    <property type="entry name" value="HTH_26"/>
    <property type="match status" value="1"/>
</dbReference>
<evidence type="ECO:0000313" key="4">
    <source>
        <dbReference type="EMBL" id="EAE1340029.1"/>
    </source>
</evidence>
<evidence type="ECO:0000313" key="8">
    <source>
        <dbReference type="EMBL" id="EAG0867697.1"/>
    </source>
</evidence>
<evidence type="ECO:0000313" key="25">
    <source>
        <dbReference type="Proteomes" id="UP000354255"/>
    </source>
</evidence>
<dbReference type="InterPro" id="IPR001387">
    <property type="entry name" value="Cro/C1-type_HTH"/>
</dbReference>
<evidence type="ECO:0000313" key="21">
    <source>
        <dbReference type="EMBL" id="HAJ9594507.1"/>
    </source>
</evidence>
<name>A0A5L9QQ48_LISMN</name>
<dbReference type="EMBL" id="AAAKQF010000008">
    <property type="protein sequence ID" value="EAC9040884.1"/>
    <property type="molecule type" value="Genomic_DNA"/>
</dbReference>
<dbReference type="EMBL" id="AABGHY010000008">
    <property type="protein sequence ID" value="EAH3294992.1"/>
    <property type="molecule type" value="Genomic_DNA"/>
</dbReference>
<evidence type="ECO:0000313" key="14">
    <source>
        <dbReference type="EMBL" id="EAH3294992.1"/>
    </source>
</evidence>
<dbReference type="GO" id="GO:0003677">
    <property type="term" value="F:DNA binding"/>
    <property type="evidence" value="ECO:0007669"/>
    <property type="project" value="InterPro"/>
</dbReference>
<feature type="domain" description="HTH cro/C1-type" evidence="1">
    <location>
        <begin position="8"/>
        <end position="61"/>
    </location>
</feature>
<evidence type="ECO:0000313" key="24">
    <source>
        <dbReference type="Proteomes" id="UP000350032"/>
    </source>
</evidence>
<evidence type="ECO:0000313" key="27">
    <source>
        <dbReference type="Proteomes" id="UP000379076"/>
    </source>
</evidence>
<evidence type="ECO:0000313" key="23">
    <source>
        <dbReference type="Proteomes" id="UP000331186"/>
    </source>
</evidence>
<reference evidence="21 34" key="1">
    <citation type="journal article" date="2018" name="Genome Biol.">
        <title>SKESA: strategic k-mer extension for scrupulous assemblies.</title>
        <authorList>
            <person name="Souvorov A."/>
            <person name="Agarwala R."/>
            <person name="Lipman D.J."/>
        </authorList>
    </citation>
    <scope>NUCLEOTIDE SEQUENCE [LARGE SCALE GENOMIC DNA]</scope>
    <source>
        <strain evidence="21">2017-325981-023-01</strain>
    </source>
</reference>
<reference evidence="21" key="5">
    <citation type="submission" date="2020-05" db="EMBL/GenBank/DDBJ databases">
        <authorList>
            <consortium name="NCBI Pathogen Detection Project"/>
        </authorList>
    </citation>
    <scope>NUCLEOTIDE SEQUENCE</scope>
    <source>
        <strain evidence="21">2017-325981-023-01</strain>
    </source>
</reference>
<dbReference type="Proteomes" id="UP000427828">
    <property type="component" value="Unassembled WGS sequence"/>
</dbReference>
<dbReference type="EMBL" id="AABEMN010000006">
    <property type="protein sequence ID" value="EAG9519234.1"/>
    <property type="molecule type" value="Genomic_DNA"/>
</dbReference>
<dbReference type="PROSITE" id="PS50943">
    <property type="entry name" value="HTH_CROC1"/>
    <property type="match status" value="1"/>
</dbReference>
<dbReference type="SUPFAM" id="SSF47413">
    <property type="entry name" value="lambda repressor-like DNA-binding domains"/>
    <property type="match status" value="1"/>
</dbReference>
<gene>
    <name evidence="8" type="ORF">A8L61_10465</name>
    <name evidence="9" type="ORF">A8L61_16680</name>
    <name evidence="4" type="ORF">ART25_14005</name>
    <name evidence="5" type="ORF">ART25_15830</name>
    <name evidence="10" type="ORF">B5K54_02805</name>
    <name evidence="18" type="ORF">BCZ19_11925</name>
    <name evidence="12" type="ORF">D4920_11975</name>
    <name evidence="13" type="ORF">D4920_16155</name>
    <name evidence="11" type="ORF">D4B11_05585</name>
    <name evidence="14" type="ORF">D5N24_11330</name>
    <name evidence="15" type="ORF">D5N24_16400</name>
    <name evidence="16" type="ORF">D7104_12695</name>
    <name evidence="17" type="ORF">D7104_15790</name>
    <name evidence="2" type="ORF">DU018_05135</name>
    <name evidence="6" type="ORF">E1W56_11815</name>
    <name evidence="7" type="ORF">E1W56_16010</name>
    <name evidence="19" type="ORF">GI230_13325</name>
    <name evidence="20" type="ORF">GI230_15570</name>
    <name evidence="21" type="ORF">HQN34_002738</name>
    <name evidence="22" type="ORF">HQN34_003102</name>
    <name evidence="3" type="ORF">KV70_11745</name>
</gene>
<evidence type="ECO:0000313" key="6">
    <source>
        <dbReference type="EMBL" id="EAE4942723.1"/>
    </source>
</evidence>
<dbReference type="EMBL" id="AABAGT010000068">
    <property type="protein sequence ID" value="EAG0868889.1"/>
    <property type="molecule type" value="Genomic_DNA"/>
</dbReference>
<evidence type="ECO:0000313" key="13">
    <source>
        <dbReference type="EMBL" id="EAH2283600.1"/>
    </source>
</evidence>
<dbReference type="EMBL" id="AAAQQZ010000008">
    <property type="protein sequence ID" value="EAE1340029.1"/>
    <property type="molecule type" value="Genomic_DNA"/>
</dbReference>
<reference evidence="25 26" key="2">
    <citation type="submission" date="2018-06" db="EMBL/GenBank/DDBJ databases">
        <authorList>
            <consortium name="PulseNet: The National Subtyping Network for Foodborne Disease Surveillance"/>
            <person name="Tarr C.L."/>
            <person name="Trees E."/>
            <person name="Katz L.S."/>
            <person name="Carleton-Romer H.A."/>
            <person name="Stroika S."/>
            <person name="Kucerova Z."/>
            <person name="Roache K.F."/>
            <person name="Sabol A.L."/>
            <person name="Besser J."/>
            <person name="Gerner-Smidt P."/>
        </authorList>
    </citation>
    <scope>NUCLEOTIDE SEQUENCE [LARGE SCALE GENOMIC DNA]</scope>
    <source>
        <strain evidence="3 25">PNUSAL000910</strain>
        <strain evidence="8 26">PNUSAL002180</strain>
        <strain evidence="16 24">PNUSAL004402</strain>
    </source>
</reference>
<evidence type="ECO:0000313" key="28">
    <source>
        <dbReference type="Proteomes" id="UP000427828"/>
    </source>
</evidence>
<dbReference type="EMBL" id="AALAQH010000007">
    <property type="protein sequence ID" value="ECX6925381.1"/>
    <property type="molecule type" value="Genomic_DNA"/>
</dbReference>
<dbReference type="EMBL" id="AACJYH010000010">
    <property type="protein sequence ID" value="EAK8898554.1"/>
    <property type="molecule type" value="Genomic_DNA"/>
</dbReference>
<organism evidence="4 27">
    <name type="scientific">Listeria monocytogenes</name>
    <dbReference type="NCBI Taxonomy" id="1639"/>
    <lineage>
        <taxon>Bacteria</taxon>
        <taxon>Bacillati</taxon>
        <taxon>Bacillota</taxon>
        <taxon>Bacilli</taxon>
        <taxon>Bacillales</taxon>
        <taxon>Listeriaceae</taxon>
        <taxon>Listeria</taxon>
    </lineage>
</organism>
<reference evidence="30 31" key="4">
    <citation type="submission" date="2019-04" db="EMBL/GenBank/DDBJ databases">
        <authorList>
            <person name="Ashton P.M."/>
            <person name="Dallman T."/>
            <person name="Nair S."/>
            <person name="De Pinna E."/>
            <person name="Peters T."/>
            <person name="Grant K."/>
        </authorList>
    </citation>
    <scope>NUCLEOTIDE SEQUENCE [LARGE SCALE GENOMIC DNA]</scope>
    <source>
        <strain evidence="12 31">282333</strain>
        <strain evidence="14 30">282352</strain>
        <strain evidence="11 32">289003</strain>
        <strain evidence="19 29">833351</strain>
        <strain evidence="6">RL15000286</strain>
    </source>
</reference>
<evidence type="ECO:0000313" key="20">
    <source>
        <dbReference type="EMBL" id="EDN9631003.1"/>
    </source>
</evidence>
<dbReference type="CDD" id="cd00093">
    <property type="entry name" value="HTH_XRE"/>
    <property type="match status" value="1"/>
</dbReference>
<evidence type="ECO:0000313" key="31">
    <source>
        <dbReference type="Proteomes" id="UP000533021"/>
    </source>
</evidence>
<dbReference type="EMBL" id="DABJAN010000014">
    <property type="protein sequence ID" value="HAJ9594855.1"/>
    <property type="molecule type" value="Genomic_DNA"/>
</dbReference>
<evidence type="ECO:0000313" key="30">
    <source>
        <dbReference type="Proteomes" id="UP000530452"/>
    </source>
</evidence>
<dbReference type="Proteomes" id="UP000843503">
    <property type="component" value="Unassembled WGS sequence"/>
</dbReference>
<evidence type="ECO:0000313" key="2">
    <source>
        <dbReference type="EMBL" id="EAC6547751.1"/>
    </source>
</evidence>
<evidence type="ECO:0000313" key="11">
    <source>
        <dbReference type="EMBL" id="EAG9519234.1"/>
    </source>
</evidence>
<dbReference type="Proteomes" id="UP000546397">
    <property type="component" value="Unassembled WGS sequence"/>
</dbReference>
<evidence type="ECO:0000313" key="19">
    <source>
        <dbReference type="EMBL" id="EDN9630583.1"/>
    </source>
</evidence>
<dbReference type="Proteomes" id="UP000358545">
    <property type="component" value="Unassembled WGS sequence"/>
</dbReference>
<dbReference type="InterPro" id="IPR010982">
    <property type="entry name" value="Lambda_DNA-bd_dom_sf"/>
</dbReference>
<dbReference type="EMBL" id="AAASLB010000036">
    <property type="protein sequence ID" value="EAE4943542.1"/>
    <property type="molecule type" value="Genomic_DNA"/>
</dbReference>
<dbReference type="Proteomes" id="UP000393182">
    <property type="component" value="Unassembled WGS sequence"/>
</dbReference>
<dbReference type="EMBL" id="AABBHO010000006">
    <property type="protein sequence ID" value="EAG2996220.1"/>
    <property type="molecule type" value="Genomic_DNA"/>
</dbReference>
<dbReference type="EMBL" id="AABGHY010000048">
    <property type="protein sequence ID" value="EAH3295964.1"/>
    <property type="molecule type" value="Genomic_DNA"/>
</dbReference>
<protein>
    <submittedName>
        <fullName evidence="19">Helix-turn-helix domain-containing protein</fullName>
    </submittedName>
    <submittedName>
        <fullName evidence="21">Helix-turn-helix transcriptional regulator</fullName>
    </submittedName>
    <submittedName>
        <fullName evidence="4">XRE family transcriptional regulator</fullName>
    </submittedName>
</protein>
<dbReference type="EMBL" id="AANDQG010000007">
    <property type="protein sequence ID" value="EDN9630583.1"/>
    <property type="molecule type" value="Genomic_DNA"/>
</dbReference>
<dbReference type="EMBL" id="AABAGT010000015">
    <property type="protein sequence ID" value="EAG0867697.1"/>
    <property type="molecule type" value="Genomic_DNA"/>
</dbReference>
<dbReference type="Proteomes" id="UP000533021">
    <property type="component" value="Unassembled WGS sequence"/>
</dbReference>
<accession>A0A5L9QQ48</accession>
<dbReference type="EMBL" id="AAASLB010000007">
    <property type="protein sequence ID" value="EAE4942723.1"/>
    <property type="molecule type" value="Genomic_DNA"/>
</dbReference>
<evidence type="ECO:0000313" key="18">
    <source>
        <dbReference type="EMBL" id="ECX6925381.1"/>
    </source>
</evidence>
<evidence type="ECO:0000313" key="26">
    <source>
        <dbReference type="Proteomes" id="UP000358545"/>
    </source>
</evidence>
<evidence type="ECO:0000313" key="9">
    <source>
        <dbReference type="EMBL" id="EAG0868889.1"/>
    </source>
</evidence>
<dbReference type="EMBL" id="AAAJKI010000009">
    <property type="protein sequence ID" value="EAC6547751.1"/>
    <property type="molecule type" value="Genomic_DNA"/>
</dbReference>
<evidence type="ECO:0000313" key="34">
    <source>
        <dbReference type="Proteomes" id="UP000843503"/>
    </source>
</evidence>
<dbReference type="Proteomes" id="UP000354255">
    <property type="component" value="Unassembled WGS sequence"/>
</dbReference>
<dbReference type="RefSeq" id="WP_003731102.1">
    <property type="nucleotide sequence ID" value="NC_021826.1"/>
</dbReference>
<evidence type="ECO:0000313" key="22">
    <source>
        <dbReference type="EMBL" id="HAJ9594855.1"/>
    </source>
</evidence>
<dbReference type="Proteomes" id="UP000379076">
    <property type="component" value="Unassembled WGS sequence"/>
</dbReference>
<evidence type="ECO:0000313" key="5">
    <source>
        <dbReference type="EMBL" id="EAE1340377.1"/>
    </source>
</evidence>
<reference evidence="27 28" key="3">
    <citation type="submission" date="2018-06" db="EMBL/GenBank/DDBJ databases">
        <authorList>
            <consortium name="GenomeTrakr: Next Generation Sequencing Network for Food Pathogen Tracability"/>
        </authorList>
    </citation>
    <scope>NUCLEOTIDE SEQUENCE [LARGE SCALE GENOMIC DNA]</scope>
    <source>
        <strain evidence="10 33">10B02965A-1</strain>
        <strain evidence="4 27">FDA00006494</strain>
        <strain evidence="2 23">FDA00013332</strain>
        <strain evidence="18 28">FLAG-51482A</strain>
    </source>
</reference>
<evidence type="ECO:0000313" key="3">
    <source>
        <dbReference type="EMBL" id="EAC9040884.1"/>
    </source>
</evidence>
<evidence type="ECO:0000313" key="17">
    <source>
        <dbReference type="EMBL" id="EAK8899145.1"/>
    </source>
</evidence>
<dbReference type="Proteomes" id="UP000549379">
    <property type="component" value="Unassembled WGS sequence"/>
</dbReference>
<evidence type="ECO:0000313" key="10">
    <source>
        <dbReference type="EMBL" id="EAG2996220.1"/>
    </source>
</evidence>
<evidence type="ECO:0000313" key="29">
    <source>
        <dbReference type="Proteomes" id="UP000458487"/>
    </source>
</evidence>
<evidence type="ECO:0000313" key="33">
    <source>
        <dbReference type="Proteomes" id="UP000549379"/>
    </source>
</evidence>